<comment type="caution">
    <text evidence="1">The sequence shown here is derived from an EMBL/GenBank/DDBJ whole genome shotgun (WGS) entry which is preliminary data.</text>
</comment>
<evidence type="ECO:0000313" key="2">
    <source>
        <dbReference type="Proteomes" id="UP001273505"/>
    </source>
</evidence>
<sequence length="62" mass="7356">MHRIDAIETNVRSMGFDQWGQTGMTRIDGLVKHRRRIFLTWLTEAHVMGRRIGFQPLYVHDC</sequence>
<protein>
    <submittedName>
        <fullName evidence="1">Uncharacterized protein</fullName>
    </submittedName>
</protein>
<dbReference type="EMBL" id="JAXAFO010000018">
    <property type="protein sequence ID" value="MDX6850024.1"/>
    <property type="molecule type" value="Genomic_DNA"/>
</dbReference>
<name>A0ABU4RZD7_9GAMM</name>
<accession>A0ABU4RZD7</accession>
<proteinExistence type="predicted"/>
<gene>
    <name evidence="1" type="ORF">SCD92_11685</name>
</gene>
<organism evidence="1 2">
    <name type="scientific">Gilvimarinus gilvus</name>
    <dbReference type="NCBI Taxonomy" id="3058038"/>
    <lineage>
        <taxon>Bacteria</taxon>
        <taxon>Pseudomonadati</taxon>
        <taxon>Pseudomonadota</taxon>
        <taxon>Gammaproteobacteria</taxon>
        <taxon>Cellvibrionales</taxon>
        <taxon>Cellvibrionaceae</taxon>
        <taxon>Gilvimarinus</taxon>
    </lineage>
</organism>
<reference evidence="1 2" key="1">
    <citation type="submission" date="2023-11" db="EMBL/GenBank/DDBJ databases">
        <title>Gilvimarinus fulvus sp. nov., isolated from the surface of Kelp.</title>
        <authorList>
            <person name="Sun Y.Y."/>
            <person name="Gong Y."/>
            <person name="Du Z.J."/>
        </authorList>
    </citation>
    <scope>NUCLEOTIDE SEQUENCE [LARGE SCALE GENOMIC DNA]</scope>
    <source>
        <strain evidence="1 2">SDUM040013</strain>
    </source>
</reference>
<dbReference type="Proteomes" id="UP001273505">
    <property type="component" value="Unassembled WGS sequence"/>
</dbReference>
<dbReference type="RefSeq" id="WP_319835093.1">
    <property type="nucleotide sequence ID" value="NZ_JAXAFO010000018.1"/>
</dbReference>
<keyword evidence="2" id="KW-1185">Reference proteome</keyword>
<evidence type="ECO:0000313" key="1">
    <source>
        <dbReference type="EMBL" id="MDX6850024.1"/>
    </source>
</evidence>